<evidence type="ECO:0000313" key="8">
    <source>
        <dbReference type="Proteomes" id="UP000229713"/>
    </source>
</evidence>
<feature type="compositionally biased region" description="Polar residues" evidence="5">
    <location>
        <begin position="593"/>
        <end position="604"/>
    </location>
</feature>
<protein>
    <submittedName>
        <fullName evidence="7">DNA primase</fullName>
    </submittedName>
</protein>
<dbReference type="InterPro" id="IPR004968">
    <property type="entry name" value="DNA_primase/NTPase_C"/>
</dbReference>
<gene>
    <name evidence="7" type="ORF">CFY86_03835</name>
</gene>
<dbReference type="GO" id="GO:0004386">
    <property type="term" value="F:helicase activity"/>
    <property type="evidence" value="ECO:0007669"/>
    <property type="project" value="UniProtKB-KW"/>
</dbReference>
<organism evidence="7 8">
    <name type="scientific">Raoultella ornithinolytica</name>
    <name type="common">Klebsiella ornithinolytica</name>
    <dbReference type="NCBI Taxonomy" id="54291"/>
    <lineage>
        <taxon>Bacteria</taxon>
        <taxon>Pseudomonadati</taxon>
        <taxon>Pseudomonadota</taxon>
        <taxon>Gammaproteobacteria</taxon>
        <taxon>Enterobacterales</taxon>
        <taxon>Enterobacteriaceae</taxon>
        <taxon>Klebsiella/Raoultella group</taxon>
        <taxon>Raoultella</taxon>
    </lineage>
</organism>
<dbReference type="PROSITE" id="PS51206">
    <property type="entry name" value="SF3_HELICASE_1"/>
    <property type="match status" value="1"/>
</dbReference>
<dbReference type="Gene3D" id="3.40.50.300">
    <property type="entry name" value="P-loop containing nucleotide triphosphate hydrolases"/>
    <property type="match status" value="1"/>
</dbReference>
<dbReference type="GO" id="GO:0005524">
    <property type="term" value="F:ATP binding"/>
    <property type="evidence" value="ECO:0007669"/>
    <property type="project" value="UniProtKB-KW"/>
</dbReference>
<evidence type="ECO:0000259" key="6">
    <source>
        <dbReference type="PROSITE" id="PS51206"/>
    </source>
</evidence>
<dbReference type="SUPFAM" id="SSF46785">
    <property type="entry name" value="Winged helix' DNA-binding domain"/>
    <property type="match status" value="1"/>
</dbReference>
<keyword evidence="2" id="KW-0378">Hydrolase</keyword>
<evidence type="ECO:0000256" key="3">
    <source>
        <dbReference type="ARBA" id="ARBA00022806"/>
    </source>
</evidence>
<dbReference type="PANTHER" id="PTHR35372:SF2">
    <property type="entry name" value="SF3 HELICASE DOMAIN-CONTAINING PROTEIN"/>
    <property type="match status" value="1"/>
</dbReference>
<sequence length="604" mass="67026">MKNAPNLKHLPREKFTEAVIFAGTDAYAHAKGWEEGLGKQVAEDTTPPIYLGPKQLAELANLNIVDKGRRSARVYLAGDIEPIQINAIGEKLALAGVLDARLYKGIPDRHPEDWHDYLKRLREETDSGESIVVSLPVAKREPLQNSVVPALNQMGASQRGEVLLAHYDGNLAIHADSDTVHHYNGVVWNPLPDKELQREMAQIYIDSEVAYSQNAIKSAVETMKLSLPVMGVTARNLIGFSNGVFDTRTGQFREHNKTDWLLIASELPFSPPAEGETLATHAPNFWKWLRRSVASNDRKTDRVLAALFMVLANRYDWQLFLEVTGPGGSGKSVMAEICTMLAGKANTVSASMKALEDARDRALVVGYSLIIMPDMTRYAGDGAGIKAITGGDKVSIDPKHKAPYSTRIQAVVLAVNNNAMTFSDRSGGISRRRVIFNFSEVVPEDERDTMLAEKIEGELAVIIRHLLTRFASQDEAKRLLHEQQKSEEALTIKREGDSLVDFCGYLLSSVACDGMFIGNAEIVPFSPRRYLYHAYMAYMRANGLNKPVSLMRFGTDMPGAMAEYGKKYEKRKTKHGIRSNVTLHDDSEDWMPSCNSNSENGEVE</sequence>
<evidence type="ECO:0000256" key="5">
    <source>
        <dbReference type="SAM" id="MobiDB-lite"/>
    </source>
</evidence>
<dbReference type="SMART" id="SM00885">
    <property type="entry name" value="D5_N"/>
    <property type="match status" value="1"/>
</dbReference>
<dbReference type="InterPro" id="IPR027417">
    <property type="entry name" value="P-loop_NTPase"/>
</dbReference>
<dbReference type="GO" id="GO:0016787">
    <property type="term" value="F:hydrolase activity"/>
    <property type="evidence" value="ECO:0007669"/>
    <property type="project" value="UniProtKB-KW"/>
</dbReference>
<dbReference type="AlphaFoldDB" id="A0A855FE64"/>
<name>A0A855FE64_RAOOR</name>
<dbReference type="EMBL" id="NKYI01000010">
    <property type="protein sequence ID" value="PIK93422.1"/>
    <property type="molecule type" value="Genomic_DNA"/>
</dbReference>
<dbReference type="Pfam" id="PF08706">
    <property type="entry name" value="D5_N"/>
    <property type="match status" value="1"/>
</dbReference>
<keyword evidence="3" id="KW-0347">Helicase</keyword>
<evidence type="ECO:0000313" key="7">
    <source>
        <dbReference type="EMBL" id="PIK93422.1"/>
    </source>
</evidence>
<keyword evidence="4" id="KW-0067">ATP-binding</keyword>
<comment type="caution">
    <text evidence="7">The sequence shown here is derived from an EMBL/GenBank/DDBJ whole genome shotgun (WGS) entry which is preliminary data.</text>
</comment>
<dbReference type="InterPro" id="IPR051620">
    <property type="entry name" value="ORF904-like_C"/>
</dbReference>
<dbReference type="InterPro" id="IPR045455">
    <property type="entry name" value="NrS-1_pol-like_helicase"/>
</dbReference>
<evidence type="ECO:0000256" key="2">
    <source>
        <dbReference type="ARBA" id="ARBA00022801"/>
    </source>
</evidence>
<evidence type="ECO:0000256" key="1">
    <source>
        <dbReference type="ARBA" id="ARBA00022741"/>
    </source>
</evidence>
<dbReference type="PANTHER" id="PTHR35372">
    <property type="entry name" value="ATP BINDING PROTEIN-RELATED"/>
    <property type="match status" value="1"/>
</dbReference>
<feature type="region of interest" description="Disordered" evidence="5">
    <location>
        <begin position="575"/>
        <end position="604"/>
    </location>
</feature>
<dbReference type="RefSeq" id="WP_071081194.1">
    <property type="nucleotide sequence ID" value="NZ_NKYI01000010.1"/>
</dbReference>
<dbReference type="InterPro" id="IPR036388">
    <property type="entry name" value="WH-like_DNA-bd_sf"/>
</dbReference>
<reference evidence="7 8" key="1">
    <citation type="submission" date="2017-07" db="EMBL/GenBank/DDBJ databases">
        <title>Raoultella ornithinolytica strain HH3 draft genome.</title>
        <authorList>
            <person name="Duceppe M.-O."/>
            <person name="Huang H."/>
            <person name="Phipps-Todd B."/>
        </authorList>
    </citation>
    <scope>NUCLEOTIDE SEQUENCE [LARGE SCALE GENOMIC DNA]</scope>
    <source>
        <strain evidence="7 8">HH3</strain>
    </source>
</reference>
<keyword evidence="1" id="KW-0547">Nucleotide-binding</keyword>
<dbReference type="Pfam" id="PF03288">
    <property type="entry name" value="Pox_D5"/>
    <property type="match status" value="1"/>
</dbReference>
<feature type="domain" description="SF3 helicase" evidence="6">
    <location>
        <begin position="298"/>
        <end position="451"/>
    </location>
</feature>
<dbReference type="Gene3D" id="1.10.10.10">
    <property type="entry name" value="Winged helix-like DNA-binding domain superfamily/Winged helix DNA-binding domain"/>
    <property type="match status" value="1"/>
</dbReference>
<dbReference type="SUPFAM" id="SSF52540">
    <property type="entry name" value="P-loop containing nucleoside triphosphate hydrolases"/>
    <property type="match status" value="1"/>
</dbReference>
<proteinExistence type="predicted"/>
<dbReference type="InterPro" id="IPR014818">
    <property type="entry name" value="Phage/plasmid_primase_P4_C"/>
</dbReference>
<dbReference type="InterPro" id="IPR014015">
    <property type="entry name" value="Helicase_SF3_DNA-vir"/>
</dbReference>
<accession>A0A855FE64</accession>
<evidence type="ECO:0000256" key="4">
    <source>
        <dbReference type="ARBA" id="ARBA00022840"/>
    </source>
</evidence>
<dbReference type="InterPro" id="IPR036390">
    <property type="entry name" value="WH_DNA-bd_sf"/>
</dbReference>
<dbReference type="Proteomes" id="UP000229713">
    <property type="component" value="Unassembled WGS sequence"/>
</dbReference>
<dbReference type="Pfam" id="PF19263">
    <property type="entry name" value="DUF5906"/>
    <property type="match status" value="1"/>
</dbReference>